<protein>
    <submittedName>
        <fullName evidence="1">Uncharacterized protein</fullName>
    </submittedName>
</protein>
<accession>A0A3R9YD26</accession>
<dbReference type="EMBL" id="PXZH01000001">
    <property type="protein sequence ID" value="RST89580.1"/>
    <property type="molecule type" value="Genomic_DNA"/>
</dbReference>
<dbReference type="RefSeq" id="WP_125942189.1">
    <property type="nucleotide sequence ID" value="NZ_PXZH01000001.1"/>
</dbReference>
<comment type="caution">
    <text evidence="1">The sequence shown here is derived from an EMBL/GenBank/DDBJ whole genome shotgun (WGS) entry which is preliminary data.</text>
</comment>
<name>A0A3R9YD26_9ENTE</name>
<keyword evidence="2" id="KW-1185">Reference proteome</keyword>
<dbReference type="AlphaFoldDB" id="A0A3R9YD26"/>
<gene>
    <name evidence="1" type="ORF">C7P63_00420</name>
</gene>
<dbReference type="OrthoDB" id="2157546at2"/>
<dbReference type="Proteomes" id="UP000277864">
    <property type="component" value="Unassembled WGS sequence"/>
</dbReference>
<evidence type="ECO:0000313" key="1">
    <source>
        <dbReference type="EMBL" id="RST89580.1"/>
    </source>
</evidence>
<sequence>MKKSTKVLIGVGTTVAISGAVIYAVSDSLIGAVSGVKNRYKVKQFVQDSLNGNEKILGIVDDLSDDEVASVANIIGKIKEGRQKITVTGNNVKEATDEAKRVLMNFVEGIM</sequence>
<proteinExistence type="predicted"/>
<organism evidence="1 2">
    <name type="scientific">Vagococcus humatus</name>
    <dbReference type="NCBI Taxonomy" id="1889241"/>
    <lineage>
        <taxon>Bacteria</taxon>
        <taxon>Bacillati</taxon>
        <taxon>Bacillota</taxon>
        <taxon>Bacilli</taxon>
        <taxon>Lactobacillales</taxon>
        <taxon>Enterococcaceae</taxon>
        <taxon>Vagococcus</taxon>
    </lineage>
</organism>
<evidence type="ECO:0000313" key="2">
    <source>
        <dbReference type="Proteomes" id="UP000277864"/>
    </source>
</evidence>
<reference evidence="1 2" key="1">
    <citation type="submission" date="2018-03" db="EMBL/GenBank/DDBJ databases">
        <authorList>
            <person name="Gulvik C.A."/>
        </authorList>
    </citation>
    <scope>NUCLEOTIDE SEQUENCE [LARGE SCALE GENOMIC DNA]</scope>
    <source>
        <strain evidence="1 2">JCM 31581</strain>
    </source>
</reference>